<dbReference type="EMBL" id="JACRTD010000003">
    <property type="protein sequence ID" value="MBC8584848.1"/>
    <property type="molecule type" value="Genomic_DNA"/>
</dbReference>
<comment type="caution">
    <text evidence="2">The sequence shown here is derived from an EMBL/GenBank/DDBJ whole genome shotgun (WGS) entry which is preliminary data.</text>
</comment>
<evidence type="ECO:0000313" key="3">
    <source>
        <dbReference type="Proteomes" id="UP000623678"/>
    </source>
</evidence>
<dbReference type="Pfam" id="PF19598">
    <property type="entry name" value="DUF6103"/>
    <property type="match status" value="1"/>
</dbReference>
<reference evidence="2" key="1">
    <citation type="submission" date="2020-08" db="EMBL/GenBank/DDBJ databases">
        <title>Genome public.</title>
        <authorList>
            <person name="Liu C."/>
            <person name="Sun Q."/>
        </authorList>
    </citation>
    <scope>NUCLEOTIDE SEQUENCE</scope>
    <source>
        <strain evidence="2">NSJ-64</strain>
    </source>
</reference>
<protein>
    <submittedName>
        <fullName evidence="2">Uncharacterized protein</fullName>
    </submittedName>
</protein>
<sequence>MKKTSISIDMEAEKLRALRFYTEKKETTLETELEDFLAKLYEKYVPAQTREYIESMEEPAEPPRPRTKRQPRTPVDTPTAVSEVVV</sequence>
<organism evidence="2 3">
    <name type="scientific">Youxingia wuxianensis</name>
    <dbReference type="NCBI Taxonomy" id="2763678"/>
    <lineage>
        <taxon>Bacteria</taxon>
        <taxon>Bacillati</taxon>
        <taxon>Bacillota</taxon>
        <taxon>Clostridia</taxon>
        <taxon>Eubacteriales</taxon>
        <taxon>Oscillospiraceae</taxon>
        <taxon>Youxingia</taxon>
    </lineage>
</organism>
<evidence type="ECO:0000313" key="2">
    <source>
        <dbReference type="EMBL" id="MBC8584848.1"/>
    </source>
</evidence>
<accession>A0A926IHM2</accession>
<dbReference type="InterPro" id="IPR046085">
    <property type="entry name" value="DUF6103"/>
</dbReference>
<keyword evidence="3" id="KW-1185">Reference proteome</keyword>
<evidence type="ECO:0000256" key="1">
    <source>
        <dbReference type="SAM" id="MobiDB-lite"/>
    </source>
</evidence>
<dbReference type="AlphaFoldDB" id="A0A926IHM2"/>
<dbReference type="Proteomes" id="UP000623678">
    <property type="component" value="Unassembled WGS sequence"/>
</dbReference>
<proteinExistence type="predicted"/>
<gene>
    <name evidence="2" type="ORF">H8705_04550</name>
</gene>
<feature type="region of interest" description="Disordered" evidence="1">
    <location>
        <begin position="52"/>
        <end position="86"/>
    </location>
</feature>
<dbReference type="RefSeq" id="WP_262394657.1">
    <property type="nucleotide sequence ID" value="NZ_JACRTD010000003.1"/>
</dbReference>
<name>A0A926IHM2_9FIRM</name>